<dbReference type="PANTHER" id="PTHR11062">
    <property type="entry name" value="EXOSTOSIN HEPARAN SULFATE GLYCOSYLTRANSFERASE -RELATED"/>
    <property type="match status" value="1"/>
</dbReference>
<dbReference type="GO" id="GO:0016757">
    <property type="term" value="F:glycosyltransferase activity"/>
    <property type="evidence" value="ECO:0007669"/>
    <property type="project" value="UniProtKB-KW"/>
</dbReference>
<dbReference type="InterPro" id="IPR040911">
    <property type="entry name" value="Exostosin_GT47"/>
</dbReference>
<dbReference type="Pfam" id="PF03016">
    <property type="entry name" value="Exostosin_GT47"/>
    <property type="match status" value="1"/>
</dbReference>
<evidence type="ECO:0000313" key="7">
    <source>
        <dbReference type="EMBL" id="KAJ6978185.1"/>
    </source>
</evidence>
<dbReference type="EMBL" id="JAQIZT010000012">
    <property type="protein sequence ID" value="KAJ6978185.1"/>
    <property type="molecule type" value="Genomic_DNA"/>
</dbReference>
<dbReference type="Proteomes" id="UP001164929">
    <property type="component" value="Chromosome 12"/>
</dbReference>
<evidence type="ECO:0000256" key="4">
    <source>
        <dbReference type="ARBA" id="ARBA00022968"/>
    </source>
</evidence>
<name>A0AAD6Q535_9ROSI</name>
<accession>A0AAD6Q535</accession>
<evidence type="ECO:0000256" key="1">
    <source>
        <dbReference type="ARBA" id="ARBA00004323"/>
    </source>
</evidence>
<keyword evidence="3" id="KW-0328">Glycosyltransferase</keyword>
<feature type="domain" description="Exostosin GT47" evidence="6">
    <location>
        <begin position="1"/>
        <end position="67"/>
    </location>
</feature>
<keyword evidence="3" id="KW-0808">Transferase</keyword>
<keyword evidence="4" id="KW-0735">Signal-anchor</keyword>
<dbReference type="GO" id="GO:0000139">
    <property type="term" value="C:Golgi membrane"/>
    <property type="evidence" value="ECO:0007669"/>
    <property type="project" value="UniProtKB-SubCell"/>
</dbReference>
<organism evidence="7 8">
    <name type="scientific">Populus alba x Populus x berolinensis</name>
    <dbReference type="NCBI Taxonomy" id="444605"/>
    <lineage>
        <taxon>Eukaryota</taxon>
        <taxon>Viridiplantae</taxon>
        <taxon>Streptophyta</taxon>
        <taxon>Embryophyta</taxon>
        <taxon>Tracheophyta</taxon>
        <taxon>Spermatophyta</taxon>
        <taxon>Magnoliopsida</taxon>
        <taxon>eudicotyledons</taxon>
        <taxon>Gunneridae</taxon>
        <taxon>Pentapetalae</taxon>
        <taxon>rosids</taxon>
        <taxon>fabids</taxon>
        <taxon>Malpighiales</taxon>
        <taxon>Salicaceae</taxon>
        <taxon>Saliceae</taxon>
        <taxon>Populus</taxon>
    </lineage>
</organism>
<keyword evidence="8" id="KW-1185">Reference proteome</keyword>
<comment type="subcellular location">
    <subcellularLocation>
        <location evidence="1">Golgi apparatus membrane</location>
        <topology evidence="1">Single-pass type II membrane protein</topology>
    </subcellularLocation>
</comment>
<reference evidence="7" key="1">
    <citation type="journal article" date="2023" name="Mol. Ecol. Resour.">
        <title>Chromosome-level genome assembly of a triploid poplar Populus alba 'Berolinensis'.</title>
        <authorList>
            <person name="Chen S."/>
            <person name="Yu Y."/>
            <person name="Wang X."/>
            <person name="Wang S."/>
            <person name="Zhang T."/>
            <person name="Zhou Y."/>
            <person name="He R."/>
            <person name="Meng N."/>
            <person name="Wang Y."/>
            <person name="Liu W."/>
            <person name="Liu Z."/>
            <person name="Liu J."/>
            <person name="Guo Q."/>
            <person name="Huang H."/>
            <person name="Sederoff R.R."/>
            <person name="Wang G."/>
            <person name="Qu G."/>
            <person name="Chen S."/>
        </authorList>
    </citation>
    <scope>NUCLEOTIDE SEQUENCE</scope>
    <source>
        <strain evidence="7">SC-2020</strain>
    </source>
</reference>
<dbReference type="InterPro" id="IPR004263">
    <property type="entry name" value="Exostosin"/>
</dbReference>
<evidence type="ECO:0000313" key="8">
    <source>
        <dbReference type="Proteomes" id="UP001164929"/>
    </source>
</evidence>
<evidence type="ECO:0000256" key="5">
    <source>
        <dbReference type="ARBA" id="ARBA00023034"/>
    </source>
</evidence>
<comment type="caution">
    <text evidence="7">The sequence shown here is derived from an EMBL/GenBank/DDBJ whole genome shotgun (WGS) entry which is preliminary data.</text>
</comment>
<evidence type="ECO:0000256" key="3">
    <source>
        <dbReference type="ARBA" id="ARBA00022676"/>
    </source>
</evidence>
<evidence type="ECO:0000259" key="6">
    <source>
        <dbReference type="Pfam" id="PF03016"/>
    </source>
</evidence>
<keyword evidence="4" id="KW-0812">Transmembrane</keyword>
<sequence length="140" mass="15937">MHCSKFCLDIASDTPSSNRLIDAIASHHAPVIVSDDFELPYEDVIDYYLFCIFDPTSDAVEEEFLVNLIRSIKKDEWARMADVERVLVALFKIQDYGIVRGVSKDTTESQHELYRRALSLELGRHAAVVFRGTPRGKSFP</sequence>
<dbReference type="PANTHER" id="PTHR11062:SF99">
    <property type="entry name" value="EXOSTOSIN FAMILY PROTEIN"/>
    <property type="match status" value="1"/>
</dbReference>
<evidence type="ECO:0000256" key="2">
    <source>
        <dbReference type="ARBA" id="ARBA00010271"/>
    </source>
</evidence>
<proteinExistence type="inferred from homology"/>
<gene>
    <name evidence="7" type="ORF">NC653_029932</name>
</gene>
<keyword evidence="5" id="KW-0333">Golgi apparatus</keyword>
<protein>
    <recommendedName>
        <fullName evidence="6">Exostosin GT47 domain-containing protein</fullName>
    </recommendedName>
</protein>
<comment type="similarity">
    <text evidence="2">Belongs to the glycosyltransferase 47 family.</text>
</comment>
<dbReference type="AlphaFoldDB" id="A0AAD6Q535"/>